<feature type="compositionally biased region" description="Pro residues" evidence="1">
    <location>
        <begin position="81"/>
        <end position="96"/>
    </location>
</feature>
<evidence type="ECO:0000313" key="3">
    <source>
        <dbReference type="Proteomes" id="UP000550707"/>
    </source>
</evidence>
<dbReference type="InParanoid" id="A0A7J8CWD8"/>
<feature type="region of interest" description="Disordered" evidence="1">
    <location>
        <begin position="31"/>
        <end position="172"/>
    </location>
</feature>
<feature type="compositionally biased region" description="Polar residues" evidence="1">
    <location>
        <begin position="103"/>
        <end position="113"/>
    </location>
</feature>
<sequence length="172" mass="19166">MRGVSGRWEAGEEGGGCHLLRASCQELKKLQEEKCQSEENTQPARETGPSPVQLQTPPPKPAELSQRQVQAQAQGQTSQPQSPPPPPQPPPQPRQPQDPLTEYTFQHNLQDSQKPGPHLGSMGTHQTGQQSNYYYCNDKFQGEWNIPHPGSKKSDQPSPDKYTGYPQFTKQL</sequence>
<reference evidence="2 3" key="1">
    <citation type="journal article" date="2020" name="Nature">
        <title>Six reference-quality genomes reveal evolution of bat adaptations.</title>
        <authorList>
            <person name="Jebb D."/>
            <person name="Huang Z."/>
            <person name="Pippel M."/>
            <person name="Hughes G.M."/>
            <person name="Lavrichenko K."/>
            <person name="Devanna P."/>
            <person name="Winkler S."/>
            <person name="Jermiin L.S."/>
            <person name="Skirmuntt E.C."/>
            <person name="Katzourakis A."/>
            <person name="Burkitt-Gray L."/>
            <person name="Ray D.A."/>
            <person name="Sullivan K.A.M."/>
            <person name="Roscito J.G."/>
            <person name="Kirilenko B.M."/>
            <person name="Davalos L.M."/>
            <person name="Corthals A.P."/>
            <person name="Power M.L."/>
            <person name="Jones G."/>
            <person name="Ransome R.D."/>
            <person name="Dechmann D.K.N."/>
            <person name="Locatelli A.G."/>
            <person name="Puechmaille S.J."/>
            <person name="Fedrigo O."/>
            <person name="Jarvis E.D."/>
            <person name="Hiller M."/>
            <person name="Vernes S.C."/>
            <person name="Myers E.W."/>
            <person name="Teeling E.C."/>
        </authorList>
    </citation>
    <scope>NUCLEOTIDE SEQUENCE [LARGE SCALE GENOMIC DNA]</scope>
    <source>
        <strain evidence="2">MMolMol1</strain>
        <tissue evidence="2">Muscle</tissue>
    </source>
</reference>
<gene>
    <name evidence="2" type="ORF">HJG59_002262</name>
</gene>
<accession>A0A7J8CWD8</accession>
<evidence type="ECO:0000313" key="2">
    <source>
        <dbReference type="EMBL" id="KAF6415207.1"/>
    </source>
</evidence>
<feature type="compositionally biased region" description="Polar residues" evidence="1">
    <location>
        <begin position="123"/>
        <end position="134"/>
    </location>
</feature>
<keyword evidence="3" id="KW-1185">Reference proteome</keyword>
<evidence type="ECO:0000256" key="1">
    <source>
        <dbReference type="SAM" id="MobiDB-lite"/>
    </source>
</evidence>
<feature type="compositionally biased region" description="Polar residues" evidence="1">
    <location>
        <begin position="38"/>
        <end position="55"/>
    </location>
</feature>
<protein>
    <submittedName>
        <fullName evidence="2">Coiled-coil domain containing 200</fullName>
    </submittedName>
</protein>
<dbReference type="AlphaFoldDB" id="A0A7J8CWD8"/>
<dbReference type="EMBL" id="JACASF010000019">
    <property type="protein sequence ID" value="KAF6415207.1"/>
    <property type="molecule type" value="Genomic_DNA"/>
</dbReference>
<proteinExistence type="predicted"/>
<name>A0A7J8CWD8_MOLMO</name>
<dbReference type="Proteomes" id="UP000550707">
    <property type="component" value="Unassembled WGS sequence"/>
</dbReference>
<feature type="compositionally biased region" description="Low complexity" evidence="1">
    <location>
        <begin position="66"/>
        <end position="80"/>
    </location>
</feature>
<comment type="caution">
    <text evidence="2">The sequence shown here is derived from an EMBL/GenBank/DDBJ whole genome shotgun (WGS) entry which is preliminary data.</text>
</comment>
<organism evidence="2 3">
    <name type="scientific">Molossus molossus</name>
    <name type="common">Pallas' mastiff bat</name>
    <name type="synonym">Vespertilio molossus</name>
    <dbReference type="NCBI Taxonomy" id="27622"/>
    <lineage>
        <taxon>Eukaryota</taxon>
        <taxon>Metazoa</taxon>
        <taxon>Chordata</taxon>
        <taxon>Craniata</taxon>
        <taxon>Vertebrata</taxon>
        <taxon>Euteleostomi</taxon>
        <taxon>Mammalia</taxon>
        <taxon>Eutheria</taxon>
        <taxon>Laurasiatheria</taxon>
        <taxon>Chiroptera</taxon>
        <taxon>Yangochiroptera</taxon>
        <taxon>Molossidae</taxon>
        <taxon>Molossus</taxon>
    </lineage>
</organism>